<keyword evidence="3" id="KW-1185">Reference proteome</keyword>
<keyword evidence="1" id="KW-0732">Signal</keyword>
<evidence type="ECO:0000313" key="3">
    <source>
        <dbReference type="Proteomes" id="UP000240542"/>
    </source>
</evidence>
<proteinExistence type="predicted"/>
<organism evidence="2 3">
    <name type="scientific">Murinocardiopsis flavida</name>
    <dbReference type="NCBI Taxonomy" id="645275"/>
    <lineage>
        <taxon>Bacteria</taxon>
        <taxon>Bacillati</taxon>
        <taxon>Actinomycetota</taxon>
        <taxon>Actinomycetes</taxon>
        <taxon>Streptosporangiales</taxon>
        <taxon>Nocardiopsidaceae</taxon>
        <taxon>Murinocardiopsis</taxon>
    </lineage>
</organism>
<reference evidence="2 3" key="1">
    <citation type="submission" date="2018-03" db="EMBL/GenBank/DDBJ databases">
        <title>Genomic Encyclopedia of Archaeal and Bacterial Type Strains, Phase II (KMG-II): from individual species to whole genera.</title>
        <authorList>
            <person name="Goeker M."/>
        </authorList>
    </citation>
    <scope>NUCLEOTIDE SEQUENCE [LARGE SCALE GENOMIC DNA]</scope>
    <source>
        <strain evidence="2 3">DSM 45312</strain>
    </source>
</reference>
<gene>
    <name evidence="2" type="ORF">CLV63_12484</name>
</gene>
<accession>A0A2P8CYE1</accession>
<dbReference type="RefSeq" id="WP_106586025.1">
    <property type="nucleotide sequence ID" value="NZ_PYGA01000024.1"/>
</dbReference>
<evidence type="ECO:0000313" key="2">
    <source>
        <dbReference type="EMBL" id="PSK89979.1"/>
    </source>
</evidence>
<comment type="caution">
    <text evidence="2">The sequence shown here is derived from an EMBL/GenBank/DDBJ whole genome shotgun (WGS) entry which is preliminary data.</text>
</comment>
<sequence>MVLKTAVGTVIASFLLVAAAGCGGAGGSAGDERSAPAASADQWRPKAELPADVRVLVRGGPVDRGGFDYEGAARGVLELQAVLARAEYERDGPGAVLALAAPGSPAADLLESRVEDAKAAASVPAGTYVLRGFEVSGYAADLLQIDVCVDQSDVRLRPADGGPAERRPDPAEDVLWAGFTMRPDAKGAWRAAEIQLTPVGTDPSHHCTE</sequence>
<feature type="chain" id="PRO_5039515950" description="Lipoprotein" evidence="1">
    <location>
        <begin position="20"/>
        <end position="209"/>
    </location>
</feature>
<dbReference type="OrthoDB" id="9760225at2"/>
<dbReference type="PROSITE" id="PS51257">
    <property type="entry name" value="PROKAR_LIPOPROTEIN"/>
    <property type="match status" value="1"/>
</dbReference>
<feature type="signal peptide" evidence="1">
    <location>
        <begin position="1"/>
        <end position="19"/>
    </location>
</feature>
<protein>
    <recommendedName>
        <fullName evidence="4">Lipoprotein</fullName>
    </recommendedName>
</protein>
<name>A0A2P8CYE1_9ACTN</name>
<dbReference type="AlphaFoldDB" id="A0A2P8CYE1"/>
<dbReference type="Proteomes" id="UP000240542">
    <property type="component" value="Unassembled WGS sequence"/>
</dbReference>
<dbReference type="EMBL" id="PYGA01000024">
    <property type="protein sequence ID" value="PSK89979.1"/>
    <property type="molecule type" value="Genomic_DNA"/>
</dbReference>
<evidence type="ECO:0000256" key="1">
    <source>
        <dbReference type="SAM" id="SignalP"/>
    </source>
</evidence>
<evidence type="ECO:0008006" key="4">
    <source>
        <dbReference type="Google" id="ProtNLM"/>
    </source>
</evidence>